<name>A0A507EFD5_9FUNG</name>
<evidence type="ECO:0000256" key="3">
    <source>
        <dbReference type="SAM" id="MobiDB-lite"/>
    </source>
</evidence>
<dbReference type="SUPFAM" id="SSF48056">
    <property type="entry name" value="Di-copper centre-containing domain"/>
    <property type="match status" value="1"/>
</dbReference>
<feature type="region of interest" description="Disordered" evidence="3">
    <location>
        <begin position="377"/>
        <end position="400"/>
    </location>
</feature>
<dbReference type="PRINTS" id="PR00092">
    <property type="entry name" value="TYROSINASE"/>
</dbReference>
<accession>A0A507EFD5</accession>
<comment type="caution">
    <text evidence="7">The sequence shown here is derived from an EMBL/GenBank/DDBJ whole genome shotgun (WGS) entry which is preliminary data.</text>
</comment>
<evidence type="ECO:0000313" key="7">
    <source>
        <dbReference type="EMBL" id="TPX62929.1"/>
    </source>
</evidence>
<evidence type="ECO:0000256" key="1">
    <source>
        <dbReference type="ARBA" id="ARBA00022723"/>
    </source>
</evidence>
<dbReference type="InterPro" id="IPR050316">
    <property type="entry name" value="Tyrosinase/Hemocyanin"/>
</dbReference>
<protein>
    <recommendedName>
        <fullName evidence="5 6">Tyrosinase copper-binding domain-containing protein</fullName>
    </recommendedName>
</protein>
<dbReference type="PROSITE" id="PS00497">
    <property type="entry name" value="TYROSINASE_1"/>
    <property type="match status" value="1"/>
</dbReference>
<feature type="signal peptide" evidence="4">
    <location>
        <begin position="1"/>
        <end position="24"/>
    </location>
</feature>
<evidence type="ECO:0000259" key="6">
    <source>
        <dbReference type="PROSITE" id="PS00498"/>
    </source>
</evidence>
<dbReference type="PROSITE" id="PS00498">
    <property type="entry name" value="TYROSINASE_2"/>
    <property type="match status" value="1"/>
</dbReference>
<proteinExistence type="predicted"/>
<dbReference type="PANTHER" id="PTHR11474">
    <property type="entry name" value="TYROSINASE FAMILY MEMBER"/>
    <property type="match status" value="1"/>
</dbReference>
<feature type="domain" description="Tyrosinase copper-binding" evidence="6">
    <location>
        <begin position="260"/>
        <end position="271"/>
    </location>
</feature>
<dbReference type="Pfam" id="PF00264">
    <property type="entry name" value="Tyrosinase"/>
    <property type="match status" value="1"/>
</dbReference>
<organism evidence="7 8">
    <name type="scientific">Powellomyces hirtus</name>
    <dbReference type="NCBI Taxonomy" id="109895"/>
    <lineage>
        <taxon>Eukaryota</taxon>
        <taxon>Fungi</taxon>
        <taxon>Fungi incertae sedis</taxon>
        <taxon>Chytridiomycota</taxon>
        <taxon>Chytridiomycota incertae sedis</taxon>
        <taxon>Chytridiomycetes</taxon>
        <taxon>Spizellomycetales</taxon>
        <taxon>Powellomycetaceae</taxon>
        <taxon>Powellomyces</taxon>
    </lineage>
</organism>
<sequence length="566" mass="63490">MKFSTLLTASAFAALAFSGQGVDAAGFGDYSACRSTIVRKEIHDLTRDEWMTYMTTIQKAMVTPHPTKPSITIWERFAEVHNQYNAQIHANSAFVIWHRWFTYYAERELRKLNPAFVFPYWATERQYAANDWAKDGFWAIQGAGTGFGKDISGGAWAGVKYTVTNNRPEWWLRPFKNAHIRRAYNLNDVKNAKSKSQLTQWRFASLDDYNNIYQTCLKRATDGFHCWANRNEWLHGTFHVINGGNDDQVGQIGTMFSPLDPLFFIHHANIDRIYDNVQAAWTAAKKPQSWQINGSCPTNLERPRESDSPKCLTLQTKLPGFALTVNDVQFSAQLCVKYAAPVRVPSSNQPKLKKRDEMDGLAPANAAKYTAVEQTQSATATATATETPEETATATSTPCATPTETVAPIVVLPPMNTTLPTLNETLPIINGTLPTNGTNATDMYPPGYTPPTYPAAPLPEWWIKMQYKAAPAADDEYVAAIAQNINQIFNSTVTKISRGEIIKGPIEHYSQQVEDVAEEVKHAMEEVGQKVVDALEHGGDWFENVIKFVKENKPKTKKKCHPKKHY</sequence>
<gene>
    <name evidence="7" type="ORF">PhCBS80983_g00019</name>
</gene>
<keyword evidence="1" id="KW-0479">Metal-binding</keyword>
<evidence type="ECO:0000256" key="2">
    <source>
        <dbReference type="ARBA" id="ARBA00023008"/>
    </source>
</evidence>
<dbReference type="EMBL" id="QEAQ01000001">
    <property type="protein sequence ID" value="TPX62929.1"/>
    <property type="molecule type" value="Genomic_DNA"/>
</dbReference>
<keyword evidence="2" id="KW-0186">Copper</keyword>
<dbReference type="PANTHER" id="PTHR11474:SF126">
    <property type="entry name" value="TYROSINASE-LIKE PROTEIN TYR-1-RELATED"/>
    <property type="match status" value="1"/>
</dbReference>
<dbReference type="InterPro" id="IPR008922">
    <property type="entry name" value="Di-copper_centre_dom_sf"/>
</dbReference>
<dbReference type="Proteomes" id="UP000318582">
    <property type="component" value="Unassembled WGS sequence"/>
</dbReference>
<dbReference type="InterPro" id="IPR002227">
    <property type="entry name" value="Tyrosinase_Cu-bd"/>
</dbReference>
<keyword evidence="4" id="KW-0732">Signal</keyword>
<keyword evidence="8" id="KW-1185">Reference proteome</keyword>
<feature type="chain" id="PRO_5021317200" description="Tyrosinase copper-binding domain-containing protein" evidence="4">
    <location>
        <begin position="25"/>
        <end position="566"/>
    </location>
</feature>
<dbReference type="GO" id="GO:0046872">
    <property type="term" value="F:metal ion binding"/>
    <property type="evidence" value="ECO:0007669"/>
    <property type="project" value="UniProtKB-KW"/>
</dbReference>
<reference evidence="7 8" key="1">
    <citation type="journal article" date="2019" name="Sci. Rep.">
        <title>Comparative genomics of chytrid fungi reveal insights into the obligate biotrophic and pathogenic lifestyle of Synchytrium endobioticum.</title>
        <authorList>
            <person name="van de Vossenberg B.T.L.H."/>
            <person name="Warris S."/>
            <person name="Nguyen H.D.T."/>
            <person name="van Gent-Pelzer M.P.E."/>
            <person name="Joly D.L."/>
            <person name="van de Geest H.C."/>
            <person name="Bonants P.J.M."/>
            <person name="Smith D.S."/>
            <person name="Levesque C.A."/>
            <person name="van der Lee T.A.J."/>
        </authorList>
    </citation>
    <scope>NUCLEOTIDE SEQUENCE [LARGE SCALE GENOMIC DNA]</scope>
    <source>
        <strain evidence="7 8">CBS 809.83</strain>
    </source>
</reference>
<evidence type="ECO:0000256" key="4">
    <source>
        <dbReference type="SAM" id="SignalP"/>
    </source>
</evidence>
<evidence type="ECO:0000259" key="5">
    <source>
        <dbReference type="PROSITE" id="PS00497"/>
    </source>
</evidence>
<dbReference type="Gene3D" id="1.10.1280.10">
    <property type="entry name" value="Di-copper center containing domain from catechol oxidase"/>
    <property type="match status" value="1"/>
</dbReference>
<feature type="domain" description="Tyrosinase copper-binding" evidence="5">
    <location>
        <begin position="89"/>
        <end position="106"/>
    </location>
</feature>
<evidence type="ECO:0000313" key="8">
    <source>
        <dbReference type="Proteomes" id="UP000318582"/>
    </source>
</evidence>
<dbReference type="GO" id="GO:0016491">
    <property type="term" value="F:oxidoreductase activity"/>
    <property type="evidence" value="ECO:0007669"/>
    <property type="project" value="InterPro"/>
</dbReference>
<dbReference type="AlphaFoldDB" id="A0A507EFD5"/>